<dbReference type="SUPFAM" id="SSF55486">
    <property type="entry name" value="Metalloproteases ('zincins'), catalytic domain"/>
    <property type="match status" value="1"/>
</dbReference>
<organism evidence="1 2">
    <name type="scientific">Lipingzhangella rawalii</name>
    <dbReference type="NCBI Taxonomy" id="2055835"/>
    <lineage>
        <taxon>Bacteria</taxon>
        <taxon>Bacillati</taxon>
        <taxon>Actinomycetota</taxon>
        <taxon>Actinomycetes</taxon>
        <taxon>Streptosporangiales</taxon>
        <taxon>Nocardiopsidaceae</taxon>
        <taxon>Lipingzhangella</taxon>
    </lineage>
</organism>
<sequence length="117" mass="13000">MRGVIEISRTHFEELVADALDSIPEELAQYIDNVVILLEDEPPAPGLLGLYEGVPLTERGEGYAGVLPDQISIYWLQICAICTTEDEVVEEVLVTVVHEIAHHFGIDDERLTELGWG</sequence>
<dbReference type="Pfam" id="PF06262">
    <property type="entry name" value="Zincin_1"/>
    <property type="match status" value="1"/>
</dbReference>
<accession>A0ABU2H9P8</accession>
<dbReference type="Gene3D" id="3.30.2010.20">
    <property type="match status" value="1"/>
</dbReference>
<evidence type="ECO:0000313" key="1">
    <source>
        <dbReference type="EMBL" id="MDS1271565.1"/>
    </source>
</evidence>
<dbReference type="RefSeq" id="WP_310913223.1">
    <property type="nucleotide sequence ID" value="NZ_JAVLVT010000006.1"/>
</dbReference>
<protein>
    <submittedName>
        <fullName evidence="1">Metallopeptidase family protein</fullName>
    </submittedName>
</protein>
<gene>
    <name evidence="1" type="ORF">RIF23_14800</name>
</gene>
<evidence type="ECO:0000313" key="2">
    <source>
        <dbReference type="Proteomes" id="UP001250214"/>
    </source>
</evidence>
<dbReference type="InterPro" id="IPR038555">
    <property type="entry name" value="Zincin_1_sf"/>
</dbReference>
<name>A0ABU2H9P8_9ACTN</name>
<dbReference type="EMBL" id="JAVLVT010000006">
    <property type="protein sequence ID" value="MDS1271565.1"/>
    <property type="molecule type" value="Genomic_DNA"/>
</dbReference>
<reference evidence="2" key="1">
    <citation type="submission" date="2023-07" db="EMBL/GenBank/DDBJ databases">
        <title>Novel species in the genus Lipingzhangella isolated from Sambhar Salt Lake.</title>
        <authorList>
            <person name="Jiya N."/>
            <person name="Kajale S."/>
            <person name="Sharma A."/>
        </authorList>
    </citation>
    <scope>NUCLEOTIDE SEQUENCE [LARGE SCALE GENOMIC DNA]</scope>
    <source>
        <strain evidence="2">LS1_29</strain>
    </source>
</reference>
<dbReference type="InterPro" id="IPR010428">
    <property type="entry name" value="Zincin_1"/>
</dbReference>
<comment type="caution">
    <text evidence="1">The sequence shown here is derived from an EMBL/GenBank/DDBJ whole genome shotgun (WGS) entry which is preliminary data.</text>
</comment>
<dbReference type="Proteomes" id="UP001250214">
    <property type="component" value="Unassembled WGS sequence"/>
</dbReference>
<proteinExistence type="predicted"/>
<dbReference type="CDD" id="cd12952">
    <property type="entry name" value="MMP_ACEL2062"/>
    <property type="match status" value="1"/>
</dbReference>
<keyword evidence="2" id="KW-1185">Reference proteome</keyword>